<dbReference type="PANTHER" id="PTHR13504:SF38">
    <property type="entry name" value="FIDO DOMAIN-CONTAINING PROTEIN"/>
    <property type="match status" value="1"/>
</dbReference>
<proteinExistence type="predicted"/>
<dbReference type="InterPro" id="IPR003812">
    <property type="entry name" value="Fido"/>
</dbReference>
<dbReference type="RefSeq" id="WP_272177031.1">
    <property type="nucleotide sequence ID" value="NZ_JAQOSK010000011.1"/>
</dbReference>
<dbReference type="InterPro" id="IPR036597">
    <property type="entry name" value="Fido-like_dom_sf"/>
</dbReference>
<dbReference type="InterPro" id="IPR040198">
    <property type="entry name" value="Fido_containing"/>
</dbReference>
<dbReference type="Proteomes" id="UP001221328">
    <property type="component" value="Unassembled WGS sequence"/>
</dbReference>
<organism evidence="3 4">
    <name type="scientific">Streptomyces gilvifuscus</name>
    <dbReference type="NCBI Taxonomy" id="1550617"/>
    <lineage>
        <taxon>Bacteria</taxon>
        <taxon>Bacillati</taxon>
        <taxon>Actinomycetota</taxon>
        <taxon>Actinomycetes</taxon>
        <taxon>Kitasatosporales</taxon>
        <taxon>Streptomycetaceae</taxon>
        <taxon>Streptomyces</taxon>
    </lineage>
</organism>
<feature type="region of interest" description="Disordered" evidence="1">
    <location>
        <begin position="336"/>
        <end position="359"/>
    </location>
</feature>
<dbReference type="Gene3D" id="1.10.3290.10">
    <property type="entry name" value="Fido-like domain"/>
    <property type="match status" value="1"/>
</dbReference>
<keyword evidence="4" id="KW-1185">Reference proteome</keyword>
<protein>
    <submittedName>
        <fullName evidence="3">Fic family protein</fullName>
    </submittedName>
</protein>
<reference evidence="3 4" key="1">
    <citation type="journal article" date="2015" name="Int. J. Syst. Evol. Microbiol.">
        <title>Streptomyces gilvifuscus sp. nov., an actinomycete that produces antibacterial compounds isolated from soil.</title>
        <authorList>
            <person name="Nguyen T.M."/>
            <person name="Kim J."/>
        </authorList>
    </citation>
    <scope>NUCLEOTIDE SEQUENCE [LARGE SCALE GENOMIC DNA]</scope>
    <source>
        <strain evidence="3 4">T113</strain>
    </source>
</reference>
<dbReference type="Pfam" id="PF02661">
    <property type="entry name" value="Fic"/>
    <property type="match status" value="1"/>
</dbReference>
<gene>
    <name evidence="3" type="ORF">PO587_27135</name>
</gene>
<comment type="caution">
    <text evidence="3">The sequence shown here is derived from an EMBL/GenBank/DDBJ whole genome shotgun (WGS) entry which is preliminary data.</text>
</comment>
<dbReference type="PANTHER" id="PTHR13504">
    <property type="entry name" value="FIDO DOMAIN-CONTAINING PROTEIN DDB_G0283145"/>
    <property type="match status" value="1"/>
</dbReference>
<evidence type="ECO:0000313" key="3">
    <source>
        <dbReference type="EMBL" id="MDC2958128.1"/>
    </source>
</evidence>
<dbReference type="EMBL" id="JAQOSK010000011">
    <property type="protein sequence ID" value="MDC2958128.1"/>
    <property type="molecule type" value="Genomic_DNA"/>
</dbReference>
<dbReference type="SUPFAM" id="SSF140931">
    <property type="entry name" value="Fic-like"/>
    <property type="match status" value="1"/>
</dbReference>
<dbReference type="PROSITE" id="PS51459">
    <property type="entry name" value="FIDO"/>
    <property type="match status" value="1"/>
</dbReference>
<evidence type="ECO:0000313" key="4">
    <source>
        <dbReference type="Proteomes" id="UP001221328"/>
    </source>
</evidence>
<evidence type="ECO:0000259" key="2">
    <source>
        <dbReference type="PROSITE" id="PS51459"/>
    </source>
</evidence>
<feature type="domain" description="Fido" evidence="2">
    <location>
        <begin position="112"/>
        <end position="258"/>
    </location>
</feature>
<accession>A0ABT5G026</accession>
<evidence type="ECO:0000256" key="1">
    <source>
        <dbReference type="SAM" id="MobiDB-lite"/>
    </source>
</evidence>
<sequence>MRAVPTGRAVRRVAPVVPPLDARAVPDEDRARAEAALAGLAAAVHRHLGNPDLFHRPRFRTAVHHRYLARVPAHQVTERIAAAAEERAAAGLLAVASVRAEIAERPGRRPCFTPEALRELHALIAGCDPSIPGDGGFRTATGRVTWADGRTFIIAVAPGRELRDHVERWHWWSVRTTAPVLDAAALGMAQLLTVHPFRDANGRTARLLAQCDLVAASLLPGLLLDLEGWTHAHRLEHDEALVAASEGHLTRWGALFARAVADTARHRTATIHRYAALLDAAAARAGDGTPAAAVLTALSSTPALTPSWLRERVPFDPEPVLADLLASGVLVPHPRLPGAAVHPNSSAVLDEPWSAPSRT</sequence>
<name>A0ABT5G026_9ACTN</name>